<proteinExistence type="predicted"/>
<feature type="region of interest" description="Disordered" evidence="1">
    <location>
        <begin position="153"/>
        <end position="228"/>
    </location>
</feature>
<protein>
    <recommendedName>
        <fullName evidence="4">Helix-turn-helix domain-containing protein</fullName>
    </recommendedName>
</protein>
<gene>
    <name evidence="2" type="ORF">GCM10010439_74330</name>
</gene>
<evidence type="ECO:0000313" key="3">
    <source>
        <dbReference type="Proteomes" id="UP001501842"/>
    </source>
</evidence>
<sequence>MASGDEEARPAGAASKTEPVRVGRFEWERLVLMNDFPEADRFRLLALGVFMDGISGGGARPGNAGLALFGPHEETWKKLLRRAVAAGWLVLIERGGARRGTGGTTIRRASVYAASVPAEVYARRDEILSAPPFKKEAPMADPTEVAPALKEACGDFLPPSSKETPGRFLHGTSKEAEQPFEGSGERLEGSLQGLRHQTLPSSIPPSRADAEDQQRTSSTVGRKTQEAPSLGETVAALLAGYTGQPVDRSWAEKVCRQILNGREVRNPLTYIAKAISSEPDRYAPQSAPWDRPVPVAGQANPDGYERGAALARKLLAAKYRQQT</sequence>
<organism evidence="2 3">
    <name type="scientific">Actinocorallia aurantiaca</name>
    <dbReference type="NCBI Taxonomy" id="46204"/>
    <lineage>
        <taxon>Bacteria</taxon>
        <taxon>Bacillati</taxon>
        <taxon>Actinomycetota</taxon>
        <taxon>Actinomycetes</taxon>
        <taxon>Streptosporangiales</taxon>
        <taxon>Thermomonosporaceae</taxon>
        <taxon>Actinocorallia</taxon>
    </lineage>
</organism>
<name>A0ABP6HAB1_9ACTN</name>
<evidence type="ECO:0008006" key="4">
    <source>
        <dbReference type="Google" id="ProtNLM"/>
    </source>
</evidence>
<comment type="caution">
    <text evidence="2">The sequence shown here is derived from an EMBL/GenBank/DDBJ whole genome shotgun (WGS) entry which is preliminary data.</text>
</comment>
<reference evidence="3" key="1">
    <citation type="journal article" date="2019" name="Int. J. Syst. Evol. Microbiol.">
        <title>The Global Catalogue of Microorganisms (GCM) 10K type strain sequencing project: providing services to taxonomists for standard genome sequencing and annotation.</title>
        <authorList>
            <consortium name="The Broad Institute Genomics Platform"/>
            <consortium name="The Broad Institute Genome Sequencing Center for Infectious Disease"/>
            <person name="Wu L."/>
            <person name="Ma J."/>
        </authorList>
    </citation>
    <scope>NUCLEOTIDE SEQUENCE [LARGE SCALE GENOMIC DNA]</scope>
    <source>
        <strain evidence="3">JCM 8201</strain>
    </source>
</reference>
<dbReference type="Proteomes" id="UP001501842">
    <property type="component" value="Unassembled WGS sequence"/>
</dbReference>
<evidence type="ECO:0000256" key="1">
    <source>
        <dbReference type="SAM" id="MobiDB-lite"/>
    </source>
</evidence>
<keyword evidence="3" id="KW-1185">Reference proteome</keyword>
<accession>A0ABP6HAB1</accession>
<evidence type="ECO:0000313" key="2">
    <source>
        <dbReference type="EMBL" id="GAA2738926.1"/>
    </source>
</evidence>
<feature type="compositionally biased region" description="Basic and acidic residues" evidence="1">
    <location>
        <begin position="172"/>
        <end position="188"/>
    </location>
</feature>
<dbReference type="EMBL" id="BAAATZ010000057">
    <property type="protein sequence ID" value="GAA2738926.1"/>
    <property type="molecule type" value="Genomic_DNA"/>
</dbReference>
<feature type="region of interest" description="Disordered" evidence="1">
    <location>
        <begin position="280"/>
        <end position="304"/>
    </location>
</feature>